<dbReference type="KEGG" id="rav:AAT18_05465"/>
<keyword evidence="4" id="KW-0472">Membrane</keyword>
<dbReference type="GO" id="GO:0005886">
    <property type="term" value="C:plasma membrane"/>
    <property type="evidence" value="ECO:0007669"/>
    <property type="project" value="UniProtKB-SubCell"/>
</dbReference>
<dbReference type="GO" id="GO:0046943">
    <property type="term" value="F:carboxylic acid transmembrane transporter activity"/>
    <property type="evidence" value="ECO:0007669"/>
    <property type="project" value="TreeGrafter"/>
</dbReference>
<sequence>MSSTRDVDITKIIDDSPLSSLQKRVLALCLGLAILDGIDAQLIGFVIPAMSADWGLSPASFGFALALSTGAMVVGSLLFGPLADRYGRRRIIMVCTVIFAVFTLATALVTSMTALIVLRVIAGLGLGGVTPNLIAMVSEYSPARMRATMVTVTVAGMSLGGFVGGFAAAFLIPKFGWQALFVVGGVLPLILMAVAMRWLPESVKFLVARGRNEEAAHIVDEIAPHARVTATARFVQDTSTVTKSPVSVLFQGGRAVDTVLLWGVFVINFLVIYFLLSWMPTLFGEGGRSASTALLAASLFNLGGMTGALTFGRITDRIGNGFVVVMAGYTLGAVFTALVAMLLGSGWLLLLAVFFVGFGMSGSSAGIIAIAATVYPVAVRATGVGWAMGIGRIGSIAGPAVGALLIAAGLGAQSIFLLTIVPTLLAVVTLGVMSIRNRRAQSNRRSETATTPHTMAAAE</sequence>
<dbReference type="Pfam" id="PF07690">
    <property type="entry name" value="MFS_1"/>
    <property type="match status" value="1"/>
</dbReference>
<evidence type="ECO:0000256" key="4">
    <source>
        <dbReference type="ARBA" id="ARBA00023136"/>
    </source>
</evidence>
<dbReference type="InterPro" id="IPR011701">
    <property type="entry name" value="MFS"/>
</dbReference>
<evidence type="ECO:0000313" key="5">
    <source>
        <dbReference type="EMBL" id="UYF93379.1"/>
    </source>
</evidence>
<dbReference type="PROSITE" id="PS50850">
    <property type="entry name" value="MFS"/>
    <property type="match status" value="1"/>
</dbReference>
<gene>
    <name evidence="5" type="ORF">OCS65_23530</name>
</gene>
<name>A0A059MUY7_9NOCA</name>
<accession>A0A0F6Y9B7</accession>
<dbReference type="PANTHER" id="PTHR23508">
    <property type="entry name" value="CARBOXYLIC ACID TRANSPORTER PROTEIN HOMOLOG"/>
    <property type="match status" value="1"/>
</dbReference>
<proteinExistence type="predicted"/>
<dbReference type="AlphaFoldDB" id="A0A059MUY7"/>
<reference evidence="5" key="1">
    <citation type="submission" date="2022-09" db="EMBL/GenBank/DDBJ databases">
        <title>The genome sequence of Rhodococcus aetherivorans N1.</title>
        <authorList>
            <person name="Jiang W."/>
        </authorList>
    </citation>
    <scope>NUCLEOTIDE SEQUENCE</scope>
    <source>
        <strain evidence="5">N1</strain>
    </source>
</reference>
<evidence type="ECO:0000313" key="6">
    <source>
        <dbReference type="Proteomes" id="UP001163947"/>
    </source>
</evidence>
<evidence type="ECO:0000256" key="3">
    <source>
        <dbReference type="ARBA" id="ARBA00022989"/>
    </source>
</evidence>
<dbReference type="PANTHER" id="PTHR23508:SF10">
    <property type="entry name" value="CARBOXYLIC ACID TRANSPORTER PROTEIN HOMOLOG"/>
    <property type="match status" value="1"/>
</dbReference>
<keyword evidence="2" id="KW-0812">Transmembrane</keyword>
<dbReference type="EMBL" id="CP106982">
    <property type="protein sequence ID" value="UYF93379.1"/>
    <property type="molecule type" value="Genomic_DNA"/>
</dbReference>
<dbReference type="RefSeq" id="WP_029541596.1">
    <property type="nucleotide sequence ID" value="NZ_BAAAYP010000042.1"/>
</dbReference>
<dbReference type="Proteomes" id="UP001163947">
    <property type="component" value="Chromosome"/>
</dbReference>
<dbReference type="Gene3D" id="1.20.1250.20">
    <property type="entry name" value="MFS general substrate transporter like domains"/>
    <property type="match status" value="1"/>
</dbReference>
<keyword evidence="3" id="KW-1133">Transmembrane helix</keyword>
<comment type="subcellular location">
    <subcellularLocation>
        <location evidence="1">Cell membrane</location>
        <topology evidence="1">Multi-pass membrane protein</topology>
    </subcellularLocation>
</comment>
<organism evidence="5 6">
    <name type="scientific">Rhodococcus aetherivorans</name>
    <dbReference type="NCBI Taxonomy" id="191292"/>
    <lineage>
        <taxon>Bacteria</taxon>
        <taxon>Bacillati</taxon>
        <taxon>Actinomycetota</taxon>
        <taxon>Actinomycetes</taxon>
        <taxon>Mycobacteriales</taxon>
        <taxon>Nocardiaceae</taxon>
        <taxon>Rhodococcus</taxon>
    </lineage>
</organism>
<dbReference type="GeneID" id="83623454"/>
<dbReference type="SUPFAM" id="SSF103473">
    <property type="entry name" value="MFS general substrate transporter"/>
    <property type="match status" value="1"/>
</dbReference>
<protein>
    <submittedName>
        <fullName evidence="5">MFS transporter</fullName>
    </submittedName>
</protein>
<evidence type="ECO:0000256" key="2">
    <source>
        <dbReference type="ARBA" id="ARBA00022692"/>
    </source>
</evidence>
<accession>A0A059MUY7</accession>
<dbReference type="InterPro" id="IPR036259">
    <property type="entry name" value="MFS_trans_sf"/>
</dbReference>
<dbReference type="CDD" id="cd17365">
    <property type="entry name" value="MFS_PcaK_like"/>
    <property type="match status" value="1"/>
</dbReference>
<dbReference type="InterPro" id="IPR020846">
    <property type="entry name" value="MFS_dom"/>
</dbReference>
<evidence type="ECO:0000256" key="1">
    <source>
        <dbReference type="ARBA" id="ARBA00004651"/>
    </source>
</evidence>